<organism evidence="1 2">
    <name type="scientific">Pseudoalteromonas tetraodonis GFC</name>
    <dbReference type="NCBI Taxonomy" id="1315271"/>
    <lineage>
        <taxon>Bacteria</taxon>
        <taxon>Pseudomonadati</taxon>
        <taxon>Pseudomonadota</taxon>
        <taxon>Gammaproteobacteria</taxon>
        <taxon>Alteromonadales</taxon>
        <taxon>Pseudoalteromonadaceae</taxon>
        <taxon>Pseudoalteromonas</taxon>
    </lineage>
</organism>
<proteinExistence type="predicted"/>
<dbReference type="Pfam" id="PF10670">
    <property type="entry name" value="DUF4198"/>
    <property type="match status" value="1"/>
</dbReference>
<comment type="caution">
    <text evidence="1">The sequence shown here is derived from an EMBL/GenBank/DDBJ whole genome shotgun (WGS) entry which is preliminary data.</text>
</comment>
<accession>A0AA37S0T5</accession>
<evidence type="ECO:0000313" key="1">
    <source>
        <dbReference type="EMBL" id="GLQ02078.1"/>
    </source>
</evidence>
<evidence type="ECO:0000313" key="2">
    <source>
        <dbReference type="Proteomes" id="UP001161408"/>
    </source>
</evidence>
<dbReference type="Proteomes" id="UP001161408">
    <property type="component" value="Unassembled WGS sequence"/>
</dbReference>
<protein>
    <submittedName>
        <fullName evidence="1">Nickel ABC transporter substrate-binding protein</fullName>
    </submittedName>
</protein>
<dbReference type="InterPro" id="IPR019613">
    <property type="entry name" value="DUF4198"/>
</dbReference>
<dbReference type="AlphaFoldDB" id="A0AA37S0T5"/>
<dbReference type="RefSeq" id="WP_096038164.1">
    <property type="nucleotide sequence ID" value="NZ_BJXY01000025.1"/>
</dbReference>
<sequence>MKILPFACMALVTSISSAYSEQAQAHAIWFAERSSQVAFIYGEGAQDLDTVKRQNKIKSITGYNKNWQLKNVKLIESGPMMLLSDKSVYAITGMLDNGLWSKTKEGEWFAKGRDEIPNALLSEHTKKYAVHLRGPLAQVPALKNQQLQILPVGNEFSDQKGAIVSYRITFNSKAVQGAKVINDLVNDPDQEPIISNDDGLVTLPLRNQGLNVVAAIYDEKSTNLNVFDKTEHLATLSFVLPHAAE</sequence>
<dbReference type="EMBL" id="BSNE01000003">
    <property type="protein sequence ID" value="GLQ02078.1"/>
    <property type="molecule type" value="Genomic_DNA"/>
</dbReference>
<reference evidence="1" key="1">
    <citation type="journal article" date="2014" name="Int. J. Syst. Evol. Microbiol.">
        <title>Complete genome sequence of Corynebacterium casei LMG S-19264T (=DSM 44701T), isolated from a smear-ripened cheese.</title>
        <authorList>
            <consortium name="US DOE Joint Genome Institute (JGI-PGF)"/>
            <person name="Walter F."/>
            <person name="Albersmeier A."/>
            <person name="Kalinowski J."/>
            <person name="Ruckert C."/>
        </authorList>
    </citation>
    <scope>NUCLEOTIDE SEQUENCE</scope>
    <source>
        <strain evidence="1">NBRC 103034</strain>
    </source>
</reference>
<name>A0AA37S0T5_9GAMM</name>
<keyword evidence="2" id="KW-1185">Reference proteome</keyword>
<gene>
    <name evidence="1" type="ORF">GCM10007914_09590</name>
</gene>
<reference evidence="1" key="2">
    <citation type="submission" date="2023-01" db="EMBL/GenBank/DDBJ databases">
        <title>Draft genome sequence of Pseudoalteromonas tetraodonis strain NBRC 103034.</title>
        <authorList>
            <person name="Sun Q."/>
            <person name="Mori K."/>
        </authorList>
    </citation>
    <scope>NUCLEOTIDE SEQUENCE</scope>
    <source>
        <strain evidence="1">NBRC 103034</strain>
    </source>
</reference>